<evidence type="ECO:0000259" key="10">
    <source>
        <dbReference type="Pfam" id="PF08541"/>
    </source>
</evidence>
<gene>
    <name evidence="12" type="ORF">OG288_43495</name>
</gene>
<evidence type="ECO:0000256" key="4">
    <source>
        <dbReference type="ARBA" id="ARBA00022516"/>
    </source>
</evidence>
<evidence type="ECO:0000256" key="5">
    <source>
        <dbReference type="ARBA" id="ARBA00022679"/>
    </source>
</evidence>
<feature type="domain" description="Beta-ketoacyl-[acyl-carrier-protein] synthase III N-terminal" evidence="11">
    <location>
        <begin position="115"/>
        <end position="192"/>
    </location>
</feature>
<sequence length="330" mass="34375">MTFHTRPSRGGARIAGVGAYRPSREVRNDEISGRIKASPQWIGRRCGVTTRRFAAEHESVIAMAVEAGRRALAQGDVKSADLGLVLLATTSFTEQTPAAAPWVAQFLGAPSAGAFDLNAACAGFSYALAQANSLVRAGEVDSVLVVGSERMSDLIDSSDPDTAFLFADGAGAAVVVSADSPGFGPVVWGADGHRHRSGTYSSWPAKASSGTTRSVLRMSGLESYRWAATRLPEVARQAVEAAGVQLDDIAAFIPHQANLRIINAVASSLSLSPDTVVAKTITHSGNTSAASIPLAMDDLLTRRAVRSGDLALLLGFGADLAYAAQVVELP</sequence>
<dbReference type="InterPro" id="IPR016039">
    <property type="entry name" value="Thiolase-like"/>
</dbReference>
<keyword evidence="7" id="KW-0443">Lipid metabolism</keyword>
<dbReference type="CDD" id="cd00830">
    <property type="entry name" value="KAS_III"/>
    <property type="match status" value="1"/>
</dbReference>
<dbReference type="Proteomes" id="UP001432166">
    <property type="component" value="Chromosome"/>
</dbReference>
<dbReference type="SUPFAM" id="SSF53901">
    <property type="entry name" value="Thiolase-like"/>
    <property type="match status" value="1"/>
</dbReference>
<evidence type="ECO:0000256" key="2">
    <source>
        <dbReference type="ARBA" id="ARBA00008642"/>
    </source>
</evidence>
<evidence type="ECO:0000256" key="8">
    <source>
        <dbReference type="ARBA" id="ARBA00023160"/>
    </source>
</evidence>
<keyword evidence="6" id="KW-0276">Fatty acid metabolism</keyword>
<evidence type="ECO:0000313" key="12">
    <source>
        <dbReference type="EMBL" id="WTP54580.1"/>
    </source>
</evidence>
<dbReference type="PANTHER" id="PTHR34069:SF2">
    <property type="entry name" value="BETA-KETOACYL-[ACYL-CARRIER-PROTEIN] SYNTHASE III"/>
    <property type="match status" value="1"/>
</dbReference>
<evidence type="ECO:0000256" key="6">
    <source>
        <dbReference type="ARBA" id="ARBA00022832"/>
    </source>
</evidence>
<accession>A0ABZ1JU78</accession>
<protein>
    <submittedName>
        <fullName evidence="12">Beta-ketoacyl-ACP synthase 3</fullName>
        <ecNumber evidence="12">2.3.1.180</ecNumber>
    </submittedName>
</protein>
<evidence type="ECO:0000313" key="13">
    <source>
        <dbReference type="Proteomes" id="UP001432166"/>
    </source>
</evidence>
<organism evidence="12 13">
    <name type="scientific">Streptomyces tauricus</name>
    <dbReference type="NCBI Taxonomy" id="68274"/>
    <lineage>
        <taxon>Bacteria</taxon>
        <taxon>Bacillati</taxon>
        <taxon>Actinomycetota</taxon>
        <taxon>Actinomycetes</taxon>
        <taxon>Kitasatosporales</taxon>
        <taxon>Streptomycetaceae</taxon>
        <taxon>Streptomyces</taxon>
        <taxon>Streptomyces aurantiacus group</taxon>
    </lineage>
</organism>
<keyword evidence="3" id="KW-0963">Cytoplasm</keyword>
<dbReference type="EMBL" id="CP108133">
    <property type="protein sequence ID" value="WTP54580.1"/>
    <property type="molecule type" value="Genomic_DNA"/>
</dbReference>
<evidence type="ECO:0000259" key="11">
    <source>
        <dbReference type="Pfam" id="PF08545"/>
    </source>
</evidence>
<keyword evidence="13" id="KW-1185">Reference proteome</keyword>
<keyword evidence="4" id="KW-0444">Lipid biosynthesis</keyword>
<evidence type="ECO:0000256" key="1">
    <source>
        <dbReference type="ARBA" id="ARBA00005189"/>
    </source>
</evidence>
<dbReference type="PANTHER" id="PTHR34069">
    <property type="entry name" value="3-OXOACYL-[ACYL-CARRIER-PROTEIN] SYNTHASE 3"/>
    <property type="match status" value="1"/>
</dbReference>
<reference evidence="12" key="1">
    <citation type="submission" date="2022-10" db="EMBL/GenBank/DDBJ databases">
        <title>The complete genomes of actinobacterial strains from the NBC collection.</title>
        <authorList>
            <person name="Joergensen T.S."/>
            <person name="Alvarez Arevalo M."/>
            <person name="Sterndorff E.B."/>
            <person name="Faurdal D."/>
            <person name="Vuksanovic O."/>
            <person name="Mourched A.-S."/>
            <person name="Charusanti P."/>
            <person name="Shaw S."/>
            <person name="Blin K."/>
            <person name="Weber T."/>
        </authorList>
    </citation>
    <scope>NUCLEOTIDE SEQUENCE</scope>
    <source>
        <strain evidence="12">NBC_00189</strain>
    </source>
</reference>
<proteinExistence type="inferred from homology"/>
<name>A0ABZ1JU78_9ACTN</name>
<comment type="pathway">
    <text evidence="1">Lipid metabolism.</text>
</comment>
<keyword evidence="8" id="KW-0275">Fatty acid biosynthesis</keyword>
<keyword evidence="5 12" id="KW-0808">Transferase</keyword>
<keyword evidence="9 12" id="KW-0012">Acyltransferase</keyword>
<dbReference type="InterPro" id="IPR013747">
    <property type="entry name" value="ACP_syn_III_C"/>
</dbReference>
<dbReference type="Pfam" id="PF08541">
    <property type="entry name" value="ACP_syn_III_C"/>
    <property type="match status" value="1"/>
</dbReference>
<feature type="domain" description="Beta-ketoacyl-[acyl-carrier-protein] synthase III C-terminal" evidence="10">
    <location>
        <begin position="240"/>
        <end position="328"/>
    </location>
</feature>
<dbReference type="Pfam" id="PF08545">
    <property type="entry name" value="ACP_syn_III"/>
    <property type="match status" value="1"/>
</dbReference>
<dbReference type="GO" id="GO:0033818">
    <property type="term" value="F:beta-ketoacyl-acyl-carrier-protein synthase III activity"/>
    <property type="evidence" value="ECO:0007669"/>
    <property type="project" value="UniProtKB-EC"/>
</dbReference>
<dbReference type="EC" id="2.3.1.180" evidence="12"/>
<dbReference type="Gene3D" id="3.40.47.10">
    <property type="match status" value="1"/>
</dbReference>
<dbReference type="InterPro" id="IPR004655">
    <property type="entry name" value="FabH"/>
</dbReference>
<dbReference type="NCBIfam" id="TIGR00747">
    <property type="entry name" value="fabH"/>
    <property type="match status" value="1"/>
</dbReference>
<dbReference type="RefSeq" id="WP_328939875.1">
    <property type="nucleotide sequence ID" value="NZ_CP108133.1"/>
</dbReference>
<dbReference type="NCBIfam" id="NF006829">
    <property type="entry name" value="PRK09352.1"/>
    <property type="match status" value="1"/>
</dbReference>
<evidence type="ECO:0000256" key="7">
    <source>
        <dbReference type="ARBA" id="ARBA00023098"/>
    </source>
</evidence>
<dbReference type="InterPro" id="IPR013751">
    <property type="entry name" value="ACP_syn_III_N"/>
</dbReference>
<evidence type="ECO:0000256" key="3">
    <source>
        <dbReference type="ARBA" id="ARBA00022490"/>
    </source>
</evidence>
<comment type="similarity">
    <text evidence="2">Belongs to the thiolase-like superfamily. FabH family.</text>
</comment>
<evidence type="ECO:0000256" key="9">
    <source>
        <dbReference type="ARBA" id="ARBA00023315"/>
    </source>
</evidence>